<dbReference type="InterPro" id="IPR023058">
    <property type="entry name" value="PPIase_PpiC_CS"/>
</dbReference>
<sequence>MSKIRCAHILVDQEFEAKDLLKKMQEGKSFEELAKDYSNCPSGQQGGDLGEFGKGMMVAPFEKAAFSLEVGEMSPIVRTQFGYHLIKRLA</sequence>
<keyword evidence="11" id="KW-1185">Reference proteome</keyword>
<evidence type="ECO:0000256" key="4">
    <source>
        <dbReference type="ARBA" id="ARBA00040926"/>
    </source>
</evidence>
<name>A0ABY0IG99_9BACT</name>
<evidence type="ECO:0000256" key="1">
    <source>
        <dbReference type="ARBA" id="ARBA00004496"/>
    </source>
</evidence>
<proteinExistence type="inferred from homology"/>
<dbReference type="PROSITE" id="PS01096">
    <property type="entry name" value="PPIC_PPIASE_1"/>
    <property type="match status" value="1"/>
</dbReference>
<dbReference type="SUPFAM" id="SSF54534">
    <property type="entry name" value="FKBP-like"/>
    <property type="match status" value="1"/>
</dbReference>
<comment type="subcellular location">
    <subcellularLocation>
        <location evidence="1">Cytoplasm</location>
    </subcellularLocation>
</comment>
<dbReference type="InterPro" id="IPR052204">
    <property type="entry name" value="PpiC/parvulin_rotamase"/>
</dbReference>
<dbReference type="InterPro" id="IPR000297">
    <property type="entry name" value="PPIase_PpiC"/>
</dbReference>
<protein>
    <recommendedName>
        <fullName evidence="4">Peptidyl-prolyl cis-trans isomerase C</fullName>
    </recommendedName>
    <alternativeName>
        <fullName evidence="6">Parvulin</fullName>
    </alternativeName>
    <alternativeName>
        <fullName evidence="5">Rotamase C</fullName>
    </alternativeName>
</protein>
<dbReference type="PANTHER" id="PTHR43629:SF2">
    <property type="entry name" value="RHODANESE-LIKE_PPIC DOMAIN-CONTAINING PROTEIN 12, CHLOROPLASTIC"/>
    <property type="match status" value="1"/>
</dbReference>
<evidence type="ECO:0000256" key="6">
    <source>
        <dbReference type="ARBA" id="ARBA00043072"/>
    </source>
</evidence>
<keyword evidence="8" id="KW-0697">Rotamase</keyword>
<comment type="function">
    <text evidence="7">PPIases accelerate the folding of proteins. It prefers amino acid residues with hydrophobic side chains like leucine and phenylalanine in the P1 position of the peptides substrates.</text>
</comment>
<feature type="domain" description="PpiC" evidence="9">
    <location>
        <begin position="1"/>
        <end position="90"/>
    </location>
</feature>
<evidence type="ECO:0000256" key="2">
    <source>
        <dbReference type="ARBA" id="ARBA00007656"/>
    </source>
</evidence>
<evidence type="ECO:0000256" key="7">
    <source>
        <dbReference type="ARBA" id="ARBA00046231"/>
    </source>
</evidence>
<evidence type="ECO:0000256" key="8">
    <source>
        <dbReference type="PROSITE-ProRule" id="PRU00278"/>
    </source>
</evidence>
<dbReference type="RefSeq" id="WP_115361877.1">
    <property type="nucleotide sequence ID" value="NZ_QDKL01000002.1"/>
</dbReference>
<accession>A0ABY0IG99</accession>
<evidence type="ECO:0000313" key="11">
    <source>
        <dbReference type="Proteomes" id="UP000443582"/>
    </source>
</evidence>
<dbReference type="Proteomes" id="UP000443582">
    <property type="component" value="Unassembled WGS sequence"/>
</dbReference>
<dbReference type="GO" id="GO:0016853">
    <property type="term" value="F:isomerase activity"/>
    <property type="evidence" value="ECO:0007669"/>
    <property type="project" value="UniProtKB-KW"/>
</dbReference>
<dbReference type="InterPro" id="IPR046357">
    <property type="entry name" value="PPIase_dom_sf"/>
</dbReference>
<comment type="caution">
    <text evidence="10">The sequence shown here is derived from an EMBL/GenBank/DDBJ whole genome shotgun (WGS) entry which is preliminary data.</text>
</comment>
<gene>
    <name evidence="10" type="ORF">DAY19_09740</name>
</gene>
<dbReference type="Gene3D" id="3.10.50.40">
    <property type="match status" value="1"/>
</dbReference>
<dbReference type="Pfam" id="PF00639">
    <property type="entry name" value="Rotamase"/>
    <property type="match status" value="1"/>
</dbReference>
<keyword evidence="3" id="KW-0963">Cytoplasm</keyword>
<dbReference type="PANTHER" id="PTHR43629">
    <property type="entry name" value="PEPTIDYL-PROLYL CIS-TRANS ISOMERASE"/>
    <property type="match status" value="1"/>
</dbReference>
<evidence type="ECO:0000259" key="9">
    <source>
        <dbReference type="PROSITE" id="PS50198"/>
    </source>
</evidence>
<evidence type="ECO:0000256" key="5">
    <source>
        <dbReference type="ARBA" id="ARBA00041926"/>
    </source>
</evidence>
<reference evidence="11" key="1">
    <citation type="journal article" date="2019" name="Int. J. Syst. Evol. Microbiol.">
        <title>Halobacteriovorax valvorus sp. nov., a novel prokaryotic predator isolated from coastal seawater of China.</title>
        <authorList>
            <person name="Chen M.-X."/>
        </authorList>
    </citation>
    <scope>NUCLEOTIDE SEQUENCE [LARGE SCALE GENOMIC DNA]</scope>
    <source>
        <strain evidence="11">BL9</strain>
    </source>
</reference>
<dbReference type="EMBL" id="QDKL01000002">
    <property type="protein sequence ID" value="RZF21959.1"/>
    <property type="molecule type" value="Genomic_DNA"/>
</dbReference>
<comment type="similarity">
    <text evidence="2">Belongs to the PpiC/parvulin rotamase family.</text>
</comment>
<evidence type="ECO:0000313" key="10">
    <source>
        <dbReference type="EMBL" id="RZF21959.1"/>
    </source>
</evidence>
<dbReference type="PROSITE" id="PS50198">
    <property type="entry name" value="PPIC_PPIASE_2"/>
    <property type="match status" value="1"/>
</dbReference>
<keyword evidence="8 10" id="KW-0413">Isomerase</keyword>
<organism evidence="10 11">
    <name type="scientific">Halobacteriovorax vibrionivorans</name>
    <dbReference type="NCBI Taxonomy" id="2152716"/>
    <lineage>
        <taxon>Bacteria</taxon>
        <taxon>Pseudomonadati</taxon>
        <taxon>Bdellovibrionota</taxon>
        <taxon>Bacteriovoracia</taxon>
        <taxon>Bacteriovoracales</taxon>
        <taxon>Halobacteriovoraceae</taxon>
        <taxon>Halobacteriovorax</taxon>
    </lineage>
</organism>
<evidence type="ECO:0000256" key="3">
    <source>
        <dbReference type="ARBA" id="ARBA00022490"/>
    </source>
</evidence>